<dbReference type="InterPro" id="IPR050794">
    <property type="entry name" value="CPA2_transporter"/>
</dbReference>
<feature type="transmembrane region" description="Helical" evidence="7">
    <location>
        <begin position="245"/>
        <end position="265"/>
    </location>
</feature>
<dbReference type="OrthoDB" id="9793589at2"/>
<evidence type="ECO:0000313" key="9">
    <source>
        <dbReference type="EMBL" id="SEP53966.1"/>
    </source>
</evidence>
<evidence type="ECO:0000259" key="8">
    <source>
        <dbReference type="Pfam" id="PF00999"/>
    </source>
</evidence>
<keyword evidence="3 7" id="KW-0812">Transmembrane</keyword>
<comment type="subcellular location">
    <subcellularLocation>
        <location evidence="1">Membrane</location>
        <topology evidence="1">Multi-pass membrane protein</topology>
    </subcellularLocation>
</comment>
<evidence type="ECO:0000256" key="7">
    <source>
        <dbReference type="SAM" id="Phobius"/>
    </source>
</evidence>
<keyword evidence="6 7" id="KW-0472">Membrane</keyword>
<evidence type="ECO:0000256" key="5">
    <source>
        <dbReference type="ARBA" id="ARBA00023065"/>
    </source>
</evidence>
<feature type="transmembrane region" description="Helical" evidence="7">
    <location>
        <begin position="56"/>
        <end position="75"/>
    </location>
</feature>
<protein>
    <submittedName>
        <fullName evidence="9">Kef-type K+ transport system, membrane component KefB</fullName>
    </submittedName>
</protein>
<dbReference type="STRING" id="394193.SAMN04489732_13421"/>
<feature type="transmembrane region" description="Helical" evidence="7">
    <location>
        <begin position="217"/>
        <end position="239"/>
    </location>
</feature>
<feature type="transmembrane region" description="Helical" evidence="7">
    <location>
        <begin position="115"/>
        <end position="136"/>
    </location>
</feature>
<dbReference type="GO" id="GO:0015297">
    <property type="term" value="F:antiporter activity"/>
    <property type="evidence" value="ECO:0007669"/>
    <property type="project" value="InterPro"/>
</dbReference>
<accession>A0A1H8YP91</accession>
<organism evidence="9 10">
    <name type="scientific">Amycolatopsis saalfeldensis</name>
    <dbReference type="NCBI Taxonomy" id="394193"/>
    <lineage>
        <taxon>Bacteria</taxon>
        <taxon>Bacillati</taxon>
        <taxon>Actinomycetota</taxon>
        <taxon>Actinomycetes</taxon>
        <taxon>Pseudonocardiales</taxon>
        <taxon>Pseudonocardiaceae</taxon>
        <taxon>Amycolatopsis</taxon>
    </lineage>
</organism>
<evidence type="ECO:0000256" key="1">
    <source>
        <dbReference type="ARBA" id="ARBA00004141"/>
    </source>
</evidence>
<dbReference type="Pfam" id="PF00999">
    <property type="entry name" value="Na_H_Exchanger"/>
    <property type="match status" value="1"/>
</dbReference>
<evidence type="ECO:0000313" key="10">
    <source>
        <dbReference type="Proteomes" id="UP000198582"/>
    </source>
</evidence>
<feature type="transmembrane region" description="Helical" evidence="7">
    <location>
        <begin position="15"/>
        <end position="36"/>
    </location>
</feature>
<dbReference type="GO" id="GO:1902600">
    <property type="term" value="P:proton transmembrane transport"/>
    <property type="evidence" value="ECO:0007669"/>
    <property type="project" value="InterPro"/>
</dbReference>
<dbReference type="PANTHER" id="PTHR32468:SF0">
    <property type="entry name" value="K(+)_H(+) ANTIPORTER 1"/>
    <property type="match status" value="1"/>
</dbReference>
<keyword evidence="10" id="KW-1185">Reference proteome</keyword>
<dbReference type="EMBL" id="FOEF01000034">
    <property type="protein sequence ID" value="SEP53966.1"/>
    <property type="molecule type" value="Genomic_DNA"/>
</dbReference>
<keyword evidence="2" id="KW-0813">Transport</keyword>
<dbReference type="InterPro" id="IPR038770">
    <property type="entry name" value="Na+/solute_symporter_sf"/>
</dbReference>
<feature type="transmembrane region" description="Helical" evidence="7">
    <location>
        <begin position="421"/>
        <end position="445"/>
    </location>
</feature>
<feature type="transmembrane region" description="Helical" evidence="7">
    <location>
        <begin position="286"/>
        <end position="317"/>
    </location>
</feature>
<feature type="transmembrane region" description="Helical" evidence="7">
    <location>
        <begin position="184"/>
        <end position="205"/>
    </location>
</feature>
<dbReference type="Gene3D" id="1.20.1530.20">
    <property type="match status" value="1"/>
</dbReference>
<dbReference type="InterPro" id="IPR006153">
    <property type="entry name" value="Cation/H_exchanger_TM"/>
</dbReference>
<sequence length="466" mass="47816">MTATRTGRVSGTRTVVIYLSLVVLPAAAATALLIAVGGGRGRAMSIAATVHPYARLFLAIALIVVVCKAVGTLVAKVGQPAVVGEIAAGILLGPTLLSSVSPAARQWLIPDPTLAQLQVLAQIGVVLFVFLAGLELDVARLRGRGRLALVVSHVSIAAPFLLGVLLAVAAFARFSPPGVGFLPFALFLGVALSITALPVLARILLDLGMYHQRIGALVMTCALVDDVTAWILLALVVAVATASSVLGVLVTIVLTAAFAGVLWALRPALGRLLGADGGAGGRGALHLVLVGVLVAATCTEWIGVHAIFGAFLFGLALPRESVVAKRVTSMIGGVTKTLLLPLFFAISGLSTDLRLLGIDGSLWGWCVLVVAVAVLGKFGGAVLSARAMGAPARTAGQIGALMNCRGLTELVVLDVGRQLGILSPALFAILVLMTLVTTAMAVPLVKLFRRGEQRDALDIHLGQPGC</sequence>
<keyword evidence="5" id="KW-0406">Ion transport</keyword>
<dbReference type="AlphaFoldDB" id="A0A1H8YP91"/>
<feature type="domain" description="Cation/H+ exchanger transmembrane" evidence="8">
    <location>
        <begin position="63"/>
        <end position="441"/>
    </location>
</feature>
<name>A0A1H8YP91_9PSEU</name>
<feature type="transmembrane region" description="Helical" evidence="7">
    <location>
        <begin position="362"/>
        <end position="383"/>
    </location>
</feature>
<evidence type="ECO:0000256" key="2">
    <source>
        <dbReference type="ARBA" id="ARBA00022448"/>
    </source>
</evidence>
<evidence type="ECO:0000256" key="4">
    <source>
        <dbReference type="ARBA" id="ARBA00022989"/>
    </source>
</evidence>
<dbReference type="RefSeq" id="WP_091628962.1">
    <property type="nucleotide sequence ID" value="NZ_FOEF01000034.1"/>
</dbReference>
<feature type="transmembrane region" description="Helical" evidence="7">
    <location>
        <begin position="82"/>
        <end position="103"/>
    </location>
</feature>
<evidence type="ECO:0000256" key="3">
    <source>
        <dbReference type="ARBA" id="ARBA00022692"/>
    </source>
</evidence>
<keyword evidence="4 7" id="KW-1133">Transmembrane helix</keyword>
<dbReference type="GO" id="GO:0016020">
    <property type="term" value="C:membrane"/>
    <property type="evidence" value="ECO:0007669"/>
    <property type="project" value="UniProtKB-SubCell"/>
</dbReference>
<dbReference type="Proteomes" id="UP000198582">
    <property type="component" value="Unassembled WGS sequence"/>
</dbReference>
<gene>
    <name evidence="9" type="ORF">SAMN04489732_13421</name>
</gene>
<evidence type="ECO:0000256" key="6">
    <source>
        <dbReference type="ARBA" id="ARBA00023136"/>
    </source>
</evidence>
<feature type="transmembrane region" description="Helical" evidence="7">
    <location>
        <begin position="329"/>
        <end position="350"/>
    </location>
</feature>
<feature type="transmembrane region" description="Helical" evidence="7">
    <location>
        <begin position="148"/>
        <end position="172"/>
    </location>
</feature>
<dbReference type="PANTHER" id="PTHR32468">
    <property type="entry name" value="CATION/H + ANTIPORTER"/>
    <property type="match status" value="1"/>
</dbReference>
<reference evidence="9 10" key="1">
    <citation type="submission" date="2016-10" db="EMBL/GenBank/DDBJ databases">
        <authorList>
            <person name="de Groot N.N."/>
        </authorList>
    </citation>
    <scope>NUCLEOTIDE SEQUENCE [LARGE SCALE GENOMIC DNA]</scope>
    <source>
        <strain evidence="9 10">DSM 44993</strain>
    </source>
</reference>
<proteinExistence type="predicted"/>